<gene>
    <name evidence="1" type="ORF">FH972_018511</name>
</gene>
<protein>
    <submittedName>
        <fullName evidence="1">Uncharacterized protein</fullName>
    </submittedName>
</protein>
<keyword evidence="2" id="KW-1185">Reference proteome</keyword>
<evidence type="ECO:0000313" key="2">
    <source>
        <dbReference type="Proteomes" id="UP000327013"/>
    </source>
</evidence>
<organism evidence="1 2">
    <name type="scientific">Carpinus fangiana</name>
    <dbReference type="NCBI Taxonomy" id="176857"/>
    <lineage>
        <taxon>Eukaryota</taxon>
        <taxon>Viridiplantae</taxon>
        <taxon>Streptophyta</taxon>
        <taxon>Embryophyta</taxon>
        <taxon>Tracheophyta</taxon>
        <taxon>Spermatophyta</taxon>
        <taxon>Magnoliopsida</taxon>
        <taxon>eudicotyledons</taxon>
        <taxon>Gunneridae</taxon>
        <taxon>Pentapetalae</taxon>
        <taxon>rosids</taxon>
        <taxon>fabids</taxon>
        <taxon>Fagales</taxon>
        <taxon>Betulaceae</taxon>
        <taxon>Carpinus</taxon>
    </lineage>
</organism>
<evidence type="ECO:0000313" key="1">
    <source>
        <dbReference type="EMBL" id="KAE8100631.1"/>
    </source>
</evidence>
<sequence length="117" mass="13302">MSNWNWGVKPEILMHYTKSARDLDRVRTNFPKTFASKRKVYSLSNPTDQIRIRNEDPLATGVYTSSEKLISSQPILMTLYASPMYLASFFSSRFPKLSGLAPQLGEVHLATQCGWTL</sequence>
<proteinExistence type="predicted"/>
<reference evidence="1 2" key="1">
    <citation type="submission" date="2019-06" db="EMBL/GenBank/DDBJ databases">
        <title>A chromosomal-level reference genome of Carpinus fangiana (Coryloideae, Betulaceae).</title>
        <authorList>
            <person name="Yang X."/>
            <person name="Wang Z."/>
            <person name="Zhang L."/>
            <person name="Hao G."/>
            <person name="Liu J."/>
            <person name="Yang Y."/>
        </authorList>
    </citation>
    <scope>NUCLEOTIDE SEQUENCE [LARGE SCALE GENOMIC DNA]</scope>
    <source>
        <strain evidence="1">Cfa_2016G</strain>
        <tissue evidence="1">Leaf</tissue>
    </source>
</reference>
<dbReference type="AlphaFoldDB" id="A0A5N6RMJ3"/>
<dbReference type="EMBL" id="CM017327">
    <property type="protein sequence ID" value="KAE8100631.1"/>
    <property type="molecule type" value="Genomic_DNA"/>
</dbReference>
<name>A0A5N6RMJ3_9ROSI</name>
<dbReference type="Proteomes" id="UP000327013">
    <property type="component" value="Chromosome 7"/>
</dbReference>
<accession>A0A5N6RMJ3</accession>